<dbReference type="SUPFAM" id="SSF55961">
    <property type="entry name" value="Bet v1-like"/>
    <property type="match status" value="1"/>
</dbReference>
<evidence type="ECO:0000313" key="3">
    <source>
        <dbReference type="EMBL" id="RDL20051.1"/>
    </source>
</evidence>
<evidence type="ECO:0000256" key="1">
    <source>
        <dbReference type="SAM" id="Phobius"/>
    </source>
</evidence>
<name>A0A370SK99_PSEJE</name>
<gene>
    <name evidence="3" type="ORF">DEU51_107198</name>
</gene>
<protein>
    <submittedName>
        <fullName evidence="3">Sterol desaturase/sphingolipid hydroxylase (Fatty acid hydroxylase superfamily)</fullName>
    </submittedName>
</protein>
<feature type="domain" description="Fatty acid hydroxylase" evidence="2">
    <location>
        <begin position="75"/>
        <end position="229"/>
    </location>
</feature>
<dbReference type="Gene3D" id="3.30.530.20">
    <property type="match status" value="1"/>
</dbReference>
<dbReference type="CDD" id="cd07812">
    <property type="entry name" value="SRPBCC"/>
    <property type="match status" value="1"/>
</dbReference>
<dbReference type="Proteomes" id="UP000255365">
    <property type="component" value="Unassembled WGS sequence"/>
</dbReference>
<sequence>MAGSANLPGTTKYPQVNAVRQTTEAFRSRYRAAIHPRYNPWLHGAFVLLFGVLAIGAFWSSVHQASWLEWLSVPLTLLFFNFGVYMVHRHFGHHKKNFAKMFYARHAGDHHSFFTPGHMTHDSARDWRVILFPAWLIVIHTLVITLPLWWLFAQFNTNVAGLFAGSMVLGYLTYEVFHAAEHLPPHNPLTRLPWIRQMRHLHELHHRRERMQERNFNIVLPLMDYLFGTLYWEPQAAPLSYSRMPMTRMQHQIDIAGDPIAVLAYAASVGRWPEWHPSSLKIEGPSGPLHAGACFEEDIHAGGRAGHLSWAVTEYLPGRRWCARAQGDHGLSLALTYECYAEGDGTRFVRTLDYRFDGLGMRIANRLLLKRRIDRESAASMLALRDMATQYLASARASA</sequence>
<feature type="transmembrane region" description="Helical" evidence="1">
    <location>
        <begin position="67"/>
        <end position="87"/>
    </location>
</feature>
<dbReference type="AlphaFoldDB" id="A0A370SK99"/>
<dbReference type="Pfam" id="PF10604">
    <property type="entry name" value="Polyketide_cyc2"/>
    <property type="match status" value="1"/>
</dbReference>
<keyword evidence="1" id="KW-1133">Transmembrane helix</keyword>
<evidence type="ECO:0000313" key="4">
    <source>
        <dbReference type="Proteomes" id="UP000255365"/>
    </source>
</evidence>
<evidence type="ECO:0000259" key="2">
    <source>
        <dbReference type="Pfam" id="PF04116"/>
    </source>
</evidence>
<dbReference type="GO" id="GO:0016491">
    <property type="term" value="F:oxidoreductase activity"/>
    <property type="evidence" value="ECO:0007669"/>
    <property type="project" value="InterPro"/>
</dbReference>
<dbReference type="InterPro" id="IPR023393">
    <property type="entry name" value="START-like_dom_sf"/>
</dbReference>
<dbReference type="EMBL" id="QRAV01000007">
    <property type="protein sequence ID" value="RDL20051.1"/>
    <property type="molecule type" value="Genomic_DNA"/>
</dbReference>
<dbReference type="Pfam" id="PF04116">
    <property type="entry name" value="FA_hydroxylase"/>
    <property type="match status" value="1"/>
</dbReference>
<dbReference type="InterPro" id="IPR019587">
    <property type="entry name" value="Polyketide_cyclase/dehydratase"/>
</dbReference>
<feature type="transmembrane region" description="Helical" evidence="1">
    <location>
        <begin position="41"/>
        <end position="61"/>
    </location>
</feature>
<reference evidence="3 4" key="1">
    <citation type="submission" date="2018-07" db="EMBL/GenBank/DDBJ databases">
        <title>Genome sequencing of rice bacterial endophytes.</title>
        <authorList>
            <person name="Venturi V."/>
        </authorList>
    </citation>
    <scope>NUCLEOTIDE SEQUENCE [LARGE SCALE GENOMIC DNA]</scope>
    <source>
        <strain evidence="3 4">E2333</strain>
    </source>
</reference>
<proteinExistence type="predicted"/>
<dbReference type="GO" id="GO:0005506">
    <property type="term" value="F:iron ion binding"/>
    <property type="evidence" value="ECO:0007669"/>
    <property type="project" value="InterPro"/>
</dbReference>
<dbReference type="GO" id="GO:0008610">
    <property type="term" value="P:lipid biosynthetic process"/>
    <property type="evidence" value="ECO:0007669"/>
    <property type="project" value="InterPro"/>
</dbReference>
<feature type="transmembrane region" description="Helical" evidence="1">
    <location>
        <begin position="129"/>
        <end position="152"/>
    </location>
</feature>
<comment type="caution">
    <text evidence="3">The sequence shown here is derived from an EMBL/GenBank/DDBJ whole genome shotgun (WGS) entry which is preliminary data.</text>
</comment>
<keyword evidence="1" id="KW-0472">Membrane</keyword>
<dbReference type="InterPro" id="IPR006694">
    <property type="entry name" value="Fatty_acid_hydroxylase"/>
</dbReference>
<accession>A0A370SK99</accession>
<organism evidence="3 4">
    <name type="scientific">Pseudomonas jessenii</name>
    <dbReference type="NCBI Taxonomy" id="77298"/>
    <lineage>
        <taxon>Bacteria</taxon>
        <taxon>Pseudomonadati</taxon>
        <taxon>Pseudomonadota</taxon>
        <taxon>Gammaproteobacteria</taxon>
        <taxon>Pseudomonadales</taxon>
        <taxon>Pseudomonadaceae</taxon>
        <taxon>Pseudomonas</taxon>
    </lineage>
</organism>
<keyword evidence="1" id="KW-0812">Transmembrane</keyword>